<dbReference type="KEGG" id="uli:ETAA1_45430"/>
<dbReference type="InterPro" id="IPR024311">
    <property type="entry name" value="Lipocalin-like"/>
</dbReference>
<accession>A0A517XYF6</accession>
<dbReference type="AlphaFoldDB" id="A0A517XYF6"/>
<dbReference type="RefSeq" id="WP_145242393.1">
    <property type="nucleotide sequence ID" value="NZ_CP036273.1"/>
</dbReference>
<reference evidence="2 3" key="1">
    <citation type="submission" date="2019-02" db="EMBL/GenBank/DDBJ databases">
        <title>Deep-cultivation of Planctomycetes and their phenomic and genomic characterization uncovers novel biology.</title>
        <authorList>
            <person name="Wiegand S."/>
            <person name="Jogler M."/>
            <person name="Boedeker C."/>
            <person name="Pinto D."/>
            <person name="Vollmers J."/>
            <person name="Rivas-Marin E."/>
            <person name="Kohn T."/>
            <person name="Peeters S.H."/>
            <person name="Heuer A."/>
            <person name="Rast P."/>
            <person name="Oberbeckmann S."/>
            <person name="Bunk B."/>
            <person name="Jeske O."/>
            <person name="Meyerdierks A."/>
            <person name="Storesund J.E."/>
            <person name="Kallscheuer N."/>
            <person name="Luecker S."/>
            <person name="Lage O.M."/>
            <person name="Pohl T."/>
            <person name="Merkel B.J."/>
            <person name="Hornburger P."/>
            <person name="Mueller R.-W."/>
            <person name="Bruemmer F."/>
            <person name="Labrenz M."/>
            <person name="Spormann A.M."/>
            <person name="Op den Camp H."/>
            <person name="Overmann J."/>
            <person name="Amann R."/>
            <person name="Jetten M.S.M."/>
            <person name="Mascher T."/>
            <person name="Medema M.H."/>
            <person name="Devos D.P."/>
            <person name="Kaster A.-K."/>
            <person name="Ovreas L."/>
            <person name="Rohde M."/>
            <person name="Galperin M.Y."/>
            <person name="Jogler C."/>
        </authorList>
    </citation>
    <scope>NUCLEOTIDE SEQUENCE [LARGE SCALE GENOMIC DNA]</scope>
    <source>
        <strain evidence="2 3">ETA_A1</strain>
    </source>
</reference>
<evidence type="ECO:0000313" key="3">
    <source>
        <dbReference type="Proteomes" id="UP000319576"/>
    </source>
</evidence>
<keyword evidence="3" id="KW-1185">Reference proteome</keyword>
<dbReference type="Gene3D" id="2.40.128.360">
    <property type="match status" value="1"/>
</dbReference>
<dbReference type="EMBL" id="CP036273">
    <property type="protein sequence ID" value="QDU22560.1"/>
    <property type="molecule type" value="Genomic_DNA"/>
</dbReference>
<proteinExistence type="predicted"/>
<dbReference type="NCBIfam" id="TIGR03066">
    <property type="entry name" value="Gem_osc_para_1"/>
    <property type="match status" value="1"/>
</dbReference>
<protein>
    <submittedName>
        <fullName evidence="2">Lipocalin-like protein</fullName>
    </submittedName>
</protein>
<dbReference type="Proteomes" id="UP000319576">
    <property type="component" value="Chromosome"/>
</dbReference>
<evidence type="ECO:0000313" key="2">
    <source>
        <dbReference type="EMBL" id="QDU22560.1"/>
    </source>
</evidence>
<evidence type="ECO:0000259" key="1">
    <source>
        <dbReference type="Pfam" id="PF12702"/>
    </source>
</evidence>
<sequence>MRTVTVGLAGAFLVLAVGGTTVGQDAKQLDAKLLVGKWTPDDDAKRDKMIIEFTKDGKLAIAINFNGKELKLDCTYKLDGDKLAIKMAFMGEEKSEVMTVNTLNAKTLVTTDEKGKKDTLLRVAAKSEKKD</sequence>
<gene>
    <name evidence="2" type="ORF">ETAA1_45430</name>
</gene>
<dbReference type="OrthoDB" id="291853at2"/>
<organism evidence="2 3">
    <name type="scientific">Urbifossiella limnaea</name>
    <dbReference type="NCBI Taxonomy" id="2528023"/>
    <lineage>
        <taxon>Bacteria</taxon>
        <taxon>Pseudomonadati</taxon>
        <taxon>Planctomycetota</taxon>
        <taxon>Planctomycetia</taxon>
        <taxon>Gemmatales</taxon>
        <taxon>Gemmataceae</taxon>
        <taxon>Urbifossiella</taxon>
    </lineage>
</organism>
<dbReference type="Pfam" id="PF12702">
    <property type="entry name" value="Lipocalin_3"/>
    <property type="match status" value="1"/>
</dbReference>
<name>A0A517XYF6_9BACT</name>
<feature type="domain" description="Lipocalin-like" evidence="1">
    <location>
        <begin position="31"/>
        <end position="116"/>
    </location>
</feature>